<keyword evidence="1" id="KW-0597">Phosphoprotein</keyword>
<evidence type="ECO:0000256" key="3">
    <source>
        <dbReference type="SAM" id="MobiDB-lite"/>
    </source>
</evidence>
<proteinExistence type="predicted"/>
<accession>A0A8T0AGT8</accession>
<dbReference type="PROSITE" id="PS50105">
    <property type="entry name" value="SAM_DOMAIN"/>
    <property type="match status" value="1"/>
</dbReference>
<dbReference type="GO" id="GO:0005737">
    <property type="term" value="C:cytoplasm"/>
    <property type="evidence" value="ECO:0007669"/>
    <property type="project" value="TreeGrafter"/>
</dbReference>
<name>A0A8T0AGT8_SILME</name>
<gene>
    <name evidence="5" type="ORF">HF521_011143</name>
</gene>
<feature type="compositionally biased region" description="Low complexity" evidence="3">
    <location>
        <begin position="298"/>
        <end position="309"/>
    </location>
</feature>
<organism evidence="5 6">
    <name type="scientific">Silurus meridionalis</name>
    <name type="common">Southern catfish</name>
    <name type="synonym">Silurus soldatovi meridionalis</name>
    <dbReference type="NCBI Taxonomy" id="175797"/>
    <lineage>
        <taxon>Eukaryota</taxon>
        <taxon>Metazoa</taxon>
        <taxon>Chordata</taxon>
        <taxon>Craniata</taxon>
        <taxon>Vertebrata</taxon>
        <taxon>Euteleostomi</taxon>
        <taxon>Actinopterygii</taxon>
        <taxon>Neopterygii</taxon>
        <taxon>Teleostei</taxon>
        <taxon>Ostariophysi</taxon>
        <taxon>Siluriformes</taxon>
        <taxon>Siluridae</taxon>
        <taxon>Silurus</taxon>
    </lineage>
</organism>
<dbReference type="GO" id="GO:0030425">
    <property type="term" value="C:dendrite"/>
    <property type="evidence" value="ECO:0007669"/>
    <property type="project" value="TreeGrafter"/>
</dbReference>
<dbReference type="GO" id="GO:0051015">
    <property type="term" value="F:actin filament binding"/>
    <property type="evidence" value="ECO:0007669"/>
    <property type="project" value="TreeGrafter"/>
</dbReference>
<dbReference type="Pfam" id="PF07647">
    <property type="entry name" value="SAM_2"/>
    <property type="match status" value="1"/>
</dbReference>
<dbReference type="Gene3D" id="1.10.150.50">
    <property type="entry name" value="Transcription Factor, Ets-1"/>
    <property type="match status" value="1"/>
</dbReference>
<feature type="region of interest" description="Disordered" evidence="3">
    <location>
        <begin position="101"/>
        <end position="123"/>
    </location>
</feature>
<reference evidence="5" key="1">
    <citation type="submission" date="2020-08" db="EMBL/GenBank/DDBJ databases">
        <title>Chromosome-level assembly of Southern catfish (Silurus meridionalis) provides insights into visual adaptation to the nocturnal and benthic lifestyles.</title>
        <authorList>
            <person name="Zhang Y."/>
            <person name="Wang D."/>
            <person name="Peng Z."/>
        </authorList>
    </citation>
    <scope>NUCLEOTIDE SEQUENCE</scope>
    <source>
        <strain evidence="5">SWU-2019-XX</strain>
        <tissue evidence="5">Muscle</tissue>
    </source>
</reference>
<dbReference type="GO" id="GO:0031175">
    <property type="term" value="P:neuron projection development"/>
    <property type="evidence" value="ECO:0007669"/>
    <property type="project" value="TreeGrafter"/>
</dbReference>
<keyword evidence="6" id="KW-1185">Reference proteome</keyword>
<dbReference type="GO" id="GO:0019722">
    <property type="term" value="P:calcium-mediated signaling"/>
    <property type="evidence" value="ECO:0007669"/>
    <property type="project" value="TreeGrafter"/>
</dbReference>
<feature type="region of interest" description="Disordered" evidence="3">
    <location>
        <begin position="221"/>
        <end position="266"/>
    </location>
</feature>
<dbReference type="PANTHER" id="PTHR16154">
    <property type="entry name" value="NEURABIN"/>
    <property type="match status" value="1"/>
</dbReference>
<dbReference type="PANTHER" id="PTHR16154:SF24">
    <property type="entry name" value="NEURABIN-2"/>
    <property type="match status" value="1"/>
</dbReference>
<evidence type="ECO:0000256" key="2">
    <source>
        <dbReference type="ARBA" id="ARBA00023054"/>
    </source>
</evidence>
<dbReference type="SMART" id="SM00454">
    <property type="entry name" value="SAM"/>
    <property type="match status" value="1"/>
</dbReference>
<dbReference type="InterPro" id="IPR013761">
    <property type="entry name" value="SAM/pointed_sf"/>
</dbReference>
<feature type="region of interest" description="Disordered" evidence="3">
    <location>
        <begin position="568"/>
        <end position="625"/>
    </location>
</feature>
<feature type="region of interest" description="Disordered" evidence="3">
    <location>
        <begin position="285"/>
        <end position="339"/>
    </location>
</feature>
<dbReference type="AlphaFoldDB" id="A0A8T0AGT8"/>
<feature type="region of interest" description="Disordered" evidence="3">
    <location>
        <begin position="354"/>
        <end position="374"/>
    </location>
</feature>
<dbReference type="GO" id="GO:0015629">
    <property type="term" value="C:actin cytoskeleton"/>
    <property type="evidence" value="ECO:0007669"/>
    <property type="project" value="TreeGrafter"/>
</dbReference>
<comment type="caution">
    <text evidence="5">The sequence shown here is derived from an EMBL/GenBank/DDBJ whole genome shotgun (WGS) entry which is preliminary data.</text>
</comment>
<evidence type="ECO:0000259" key="4">
    <source>
        <dbReference type="PROSITE" id="PS50105"/>
    </source>
</evidence>
<dbReference type="EMBL" id="JABFDY010000022">
    <property type="protein sequence ID" value="KAF7690846.1"/>
    <property type="molecule type" value="Genomic_DNA"/>
</dbReference>
<feature type="region of interest" description="Disordered" evidence="3">
    <location>
        <begin position="31"/>
        <end position="69"/>
    </location>
</feature>
<feature type="region of interest" description="Disordered" evidence="3">
    <location>
        <begin position="662"/>
        <end position="723"/>
    </location>
</feature>
<protein>
    <recommendedName>
        <fullName evidence="4">SAM domain-containing protein</fullName>
    </recommendedName>
</protein>
<feature type="region of interest" description="Disordered" evidence="3">
    <location>
        <begin position="136"/>
        <end position="163"/>
    </location>
</feature>
<sequence length="824" mass="89998">MMSNVNVNVNAQSPDFVLMRLVSAAEYDDLEPEPEEVLSPHQRVEKNSGIPPGGVGGGGGREEPNYSSDTQTCQWIPVLRLSNSEEVQEGLCYRHGHLKERLRGDKPTDGHLTPTDTLRTGTRTSTLDPVLNLAPQLSETGPRTDVSRKEDGDASVCSCQTGEDPSETSDALLVLEGLGTNQVGHKGGMREQTVLTQTLSDSTSLSGLMCQLTSDPCCPNDPTAATSAPPSRPPTPKHVGSSLQLSACGSGGSGGSGCRDRERGKSRKGSLKVCLSKLFRTKSTGSAHASHVTNKRPSLTSSTSSGGSLVDLFGSGDPDTPRSQMVRPHSDSYSPVPFTGETMSLVDVDISQRNVNSLHPPTPPPPPRRSLSLLDDLGAPQAGRLLSSAQSLQPSHTHSYTHIQHSLSLNDTTLRSVLPRPHPLQNDSQSGVPVQRQSLLCPLTSSFATSLRELEKFDEADNVFADLNAAIPETELLDNSIQKSRAPLPLKSRRNRPSRSRLTDSLSSTEGDEGPDTRSADMPLNSAPLHSFLRDSTLTPELLLSSFDSALARRSSEDPKAHRYHQLTNTTSHDALLPPAPPSPCRSCPETSPVHFRRSRRPDSEALVSDDSQDDNVAESDSPTVVLDKKTKRRFLDLGELCENSSRHSGSFVPFSWFSDSHRSSSTSSSPRMVTHSRSPSKSDSQESAFSDEFSPKSPLAPCESRSSHHPYQTLSQSSDERVDEPQYVARSWSTQQVCDWLKSLNMEQYVPEFKDKDVDGEVLLQMDGTKLKALGVLNSSDRSLLKRRIKDIHAAVEKERKALDKLERQREKQRKKDQEHRKS</sequence>
<feature type="region of interest" description="Disordered" evidence="3">
    <location>
        <begin position="478"/>
        <end position="526"/>
    </location>
</feature>
<keyword evidence="2" id="KW-0175">Coiled coil</keyword>
<dbReference type="CDD" id="cd09512">
    <property type="entry name" value="SAM_Neurabin-like"/>
    <property type="match status" value="1"/>
</dbReference>
<evidence type="ECO:0000313" key="5">
    <source>
        <dbReference type="EMBL" id="KAF7690846.1"/>
    </source>
</evidence>
<dbReference type="SUPFAM" id="SSF47769">
    <property type="entry name" value="SAM/Pointed domain"/>
    <property type="match status" value="1"/>
</dbReference>
<feature type="domain" description="SAM" evidence="4">
    <location>
        <begin position="733"/>
        <end position="796"/>
    </location>
</feature>
<feature type="compositionally biased region" description="Polar residues" evidence="3">
    <location>
        <begin position="676"/>
        <end position="689"/>
    </location>
</feature>
<dbReference type="InterPro" id="IPR043446">
    <property type="entry name" value="Neurabin-like"/>
</dbReference>
<dbReference type="GO" id="GO:0007015">
    <property type="term" value="P:actin filament organization"/>
    <property type="evidence" value="ECO:0007669"/>
    <property type="project" value="TreeGrafter"/>
</dbReference>
<dbReference type="InterPro" id="IPR001660">
    <property type="entry name" value="SAM"/>
</dbReference>
<feature type="region of interest" description="Disordered" evidence="3">
    <location>
        <begin position="802"/>
        <end position="824"/>
    </location>
</feature>
<feature type="compositionally biased region" description="Low complexity" evidence="3">
    <location>
        <begin position="112"/>
        <end position="123"/>
    </location>
</feature>
<dbReference type="GO" id="GO:0014069">
    <property type="term" value="C:postsynaptic density"/>
    <property type="evidence" value="ECO:0007669"/>
    <property type="project" value="TreeGrafter"/>
</dbReference>
<dbReference type="Proteomes" id="UP000606274">
    <property type="component" value="Unassembled WGS sequence"/>
</dbReference>
<feature type="compositionally biased region" description="Polar residues" evidence="3">
    <location>
        <begin position="285"/>
        <end position="297"/>
    </location>
</feature>
<evidence type="ECO:0000256" key="1">
    <source>
        <dbReference type="ARBA" id="ARBA00022553"/>
    </source>
</evidence>
<evidence type="ECO:0000313" key="6">
    <source>
        <dbReference type="Proteomes" id="UP000606274"/>
    </source>
</evidence>
<dbReference type="FunFam" id="1.10.150.50:FF:000008">
    <property type="entry name" value="Neurabin-1 isoform 1-like protein"/>
    <property type="match status" value="1"/>
</dbReference>